<protein>
    <submittedName>
        <fullName evidence="1">Uncharacterized protein</fullName>
    </submittedName>
</protein>
<reference evidence="2" key="1">
    <citation type="submission" date="2005-09" db="EMBL/GenBank/DDBJ databases">
        <title>Annotation of the Aspergillus terreus NIH2624 genome.</title>
        <authorList>
            <person name="Birren B.W."/>
            <person name="Lander E.S."/>
            <person name="Galagan J.E."/>
            <person name="Nusbaum C."/>
            <person name="Devon K."/>
            <person name="Henn M."/>
            <person name="Ma L.-J."/>
            <person name="Jaffe D.B."/>
            <person name="Butler J."/>
            <person name="Alvarez P."/>
            <person name="Gnerre S."/>
            <person name="Grabherr M."/>
            <person name="Kleber M."/>
            <person name="Mauceli E.W."/>
            <person name="Brockman W."/>
            <person name="Rounsley S."/>
            <person name="Young S.K."/>
            <person name="LaButti K."/>
            <person name="Pushparaj V."/>
            <person name="DeCaprio D."/>
            <person name="Crawford M."/>
            <person name="Koehrsen M."/>
            <person name="Engels R."/>
            <person name="Montgomery P."/>
            <person name="Pearson M."/>
            <person name="Howarth C."/>
            <person name="Larson L."/>
            <person name="Luoma S."/>
            <person name="White J."/>
            <person name="Alvarado L."/>
            <person name="Kodira C.D."/>
            <person name="Zeng Q."/>
            <person name="Oleary S."/>
            <person name="Yandava C."/>
            <person name="Denning D.W."/>
            <person name="Nierman W.C."/>
            <person name="Milne T."/>
            <person name="Madden K."/>
        </authorList>
    </citation>
    <scope>NUCLEOTIDE SEQUENCE [LARGE SCALE GENOMIC DNA]</scope>
    <source>
        <strain evidence="2">NIH 2624 / FGSC A1156</strain>
    </source>
</reference>
<dbReference type="RefSeq" id="XP_001214151.1">
    <property type="nucleotide sequence ID" value="XM_001214151.1"/>
</dbReference>
<organism evidence="1 2">
    <name type="scientific">Aspergillus terreus (strain NIH 2624 / FGSC A1156)</name>
    <dbReference type="NCBI Taxonomy" id="341663"/>
    <lineage>
        <taxon>Eukaryota</taxon>
        <taxon>Fungi</taxon>
        <taxon>Dikarya</taxon>
        <taxon>Ascomycota</taxon>
        <taxon>Pezizomycotina</taxon>
        <taxon>Eurotiomycetes</taxon>
        <taxon>Eurotiomycetidae</taxon>
        <taxon>Eurotiales</taxon>
        <taxon>Aspergillaceae</taxon>
        <taxon>Aspergillus</taxon>
        <taxon>Aspergillus subgen. Circumdati</taxon>
    </lineage>
</organism>
<evidence type="ECO:0000313" key="2">
    <source>
        <dbReference type="Proteomes" id="UP000007963"/>
    </source>
</evidence>
<dbReference type="HOGENOM" id="CLU_2209495_0_0_1"/>
<accession>Q0CMW1</accession>
<name>Q0CMW1_ASPTN</name>
<proteinExistence type="predicted"/>
<evidence type="ECO:0000313" key="1">
    <source>
        <dbReference type="EMBL" id="EAU34042.1"/>
    </source>
</evidence>
<dbReference type="AlphaFoldDB" id="Q0CMW1"/>
<dbReference type="VEuPathDB" id="FungiDB:ATEG_04973"/>
<dbReference type="EMBL" id="CH476600">
    <property type="protein sequence ID" value="EAU34042.1"/>
    <property type="molecule type" value="Genomic_DNA"/>
</dbReference>
<sequence>MSNQIEKACIVNLEGVYYMLLEFCRGREIHDPPRSAPLWICDADMTPYLNFTLQQQCVFDSVTMFGTIGVPMASFLASHVVQYSLSHTPPFPWKKHFILELYVNCVN</sequence>
<dbReference type="GeneID" id="4321085"/>
<dbReference type="Proteomes" id="UP000007963">
    <property type="component" value="Unassembled WGS sequence"/>
</dbReference>
<gene>
    <name evidence="1" type="ORF">ATEG_04973</name>
</gene>